<keyword evidence="1" id="KW-0175">Coiled coil</keyword>
<dbReference type="EMBL" id="PUHR01000036">
    <property type="protein sequence ID" value="KAG0669653.1"/>
    <property type="molecule type" value="Genomic_DNA"/>
</dbReference>
<evidence type="ECO:0000313" key="3">
    <source>
        <dbReference type="EMBL" id="KAG0669653.1"/>
    </source>
</evidence>
<evidence type="ECO:0000256" key="1">
    <source>
        <dbReference type="SAM" id="Coils"/>
    </source>
</evidence>
<dbReference type="Proteomes" id="UP000750334">
    <property type="component" value="Unassembled WGS sequence"/>
</dbReference>
<proteinExistence type="predicted"/>
<organism evidence="3 4">
    <name type="scientific">Maudiozyma exigua</name>
    <name type="common">Yeast</name>
    <name type="synonym">Kazachstania exigua</name>
    <dbReference type="NCBI Taxonomy" id="34358"/>
    <lineage>
        <taxon>Eukaryota</taxon>
        <taxon>Fungi</taxon>
        <taxon>Dikarya</taxon>
        <taxon>Ascomycota</taxon>
        <taxon>Saccharomycotina</taxon>
        <taxon>Saccharomycetes</taxon>
        <taxon>Saccharomycetales</taxon>
        <taxon>Saccharomycetaceae</taxon>
        <taxon>Maudiozyma</taxon>
    </lineage>
</organism>
<gene>
    <name evidence="3" type="ORF">C6P45_003480</name>
</gene>
<dbReference type="OrthoDB" id="4068351at2759"/>
<sequence>MDNQNETFIPKNKSFKLREHQHDKYFSPYSNSLNRRPKSQLRLNSISRNGSHCNTGTFNSESNFKELLNEKDRKIEGLEKEIQKAKNSHYHLTNDDIKGKRGYISRYPDRRPQSSVKFMMDNQIVPNNLSPQRLHLQESRGNNQDLVNFSPNGKSRTDSTRTESSSKTSINSAEVQINNIFFKTVIIPFLQKIIKQFSSSLVFKQSTQQLNQKFGEMLKFECEDYKKFDLLSDILKSLSYLNMQHIALVNKDIQYERASQEMTYLYDKSGNQNTQARSYRSDHIHNMNAQELSGNTFDRPFSISESVEYSPYINAHTQLDPPKIVQESRGIPGSCNFKYEYPYKNQIRIDYSNNNDSMNIPGPTKNTINLSKRDKQMNPTILPGGDIPNNSRPLTGRHGGFSNKTYKFIQPSRNIINNIDMKYNSHQPSFEFQDSYKENR</sequence>
<feature type="compositionally biased region" description="Polar residues" evidence="2">
    <location>
        <begin position="141"/>
        <end position="153"/>
    </location>
</feature>
<evidence type="ECO:0000313" key="4">
    <source>
        <dbReference type="Proteomes" id="UP000750334"/>
    </source>
</evidence>
<accession>A0A9P6WDX3</accession>
<name>A0A9P6WDX3_MAUEX</name>
<reference evidence="3 4" key="1">
    <citation type="submission" date="2020-11" db="EMBL/GenBank/DDBJ databases">
        <title>Kefir isolates.</title>
        <authorList>
            <person name="Marcisauskas S."/>
            <person name="Kim Y."/>
            <person name="Blasche S."/>
        </authorList>
    </citation>
    <scope>NUCLEOTIDE SEQUENCE [LARGE SCALE GENOMIC DNA]</scope>
    <source>
        <strain evidence="3 4">OG2</strain>
    </source>
</reference>
<protein>
    <submittedName>
        <fullName evidence="3">Uncharacterized protein</fullName>
    </submittedName>
</protein>
<keyword evidence="4" id="KW-1185">Reference proteome</keyword>
<feature type="region of interest" description="Disordered" evidence="2">
    <location>
        <begin position="141"/>
        <end position="169"/>
    </location>
</feature>
<evidence type="ECO:0000256" key="2">
    <source>
        <dbReference type="SAM" id="MobiDB-lite"/>
    </source>
</evidence>
<feature type="coiled-coil region" evidence="1">
    <location>
        <begin position="61"/>
        <end position="95"/>
    </location>
</feature>
<dbReference type="AlphaFoldDB" id="A0A9P6WDX3"/>
<comment type="caution">
    <text evidence="3">The sequence shown here is derived from an EMBL/GenBank/DDBJ whole genome shotgun (WGS) entry which is preliminary data.</text>
</comment>